<evidence type="ECO:0000313" key="2">
    <source>
        <dbReference type="Proteomes" id="UP000310066"/>
    </source>
</evidence>
<comment type="caution">
    <text evidence="1">The sequence shown here is derived from an EMBL/GenBank/DDBJ whole genome shotgun (WGS) entry which is preliminary data.</text>
</comment>
<protein>
    <submittedName>
        <fullName evidence="1">Uncharacterized protein</fullName>
    </submittedName>
</protein>
<reference evidence="1 2" key="1">
    <citation type="submission" date="2017-03" db="EMBL/GenBank/DDBJ databases">
        <title>Genomes of endolithic fungi from Antarctica.</title>
        <authorList>
            <person name="Coleine C."/>
            <person name="Masonjones S."/>
            <person name="Stajich J.E."/>
        </authorList>
    </citation>
    <scope>NUCLEOTIDE SEQUENCE [LARGE SCALE GENOMIC DNA]</scope>
    <source>
        <strain evidence="1 2">CCFEE 5311</strain>
    </source>
</reference>
<evidence type="ECO:0000313" key="1">
    <source>
        <dbReference type="EMBL" id="TKA37616.1"/>
    </source>
</evidence>
<organism evidence="1 2">
    <name type="scientific">Friedmanniomyces endolithicus</name>
    <dbReference type="NCBI Taxonomy" id="329885"/>
    <lineage>
        <taxon>Eukaryota</taxon>
        <taxon>Fungi</taxon>
        <taxon>Dikarya</taxon>
        <taxon>Ascomycota</taxon>
        <taxon>Pezizomycotina</taxon>
        <taxon>Dothideomycetes</taxon>
        <taxon>Dothideomycetidae</taxon>
        <taxon>Mycosphaerellales</taxon>
        <taxon>Teratosphaeriaceae</taxon>
        <taxon>Friedmanniomyces</taxon>
    </lineage>
</organism>
<dbReference type="EMBL" id="NAJP01000050">
    <property type="protein sequence ID" value="TKA37616.1"/>
    <property type="molecule type" value="Genomic_DNA"/>
</dbReference>
<gene>
    <name evidence="1" type="ORF">B0A54_11700</name>
</gene>
<proteinExistence type="predicted"/>
<accession>A0A4U0URH6</accession>
<sequence length="221" mass="22968">MTPDDTPETITCPLDKDQLYSGDWSLLILSNNGNCDPIDFERDFSLSVGPQQTVTVGPTLTVSTITTPVQSDTIPNIVATSTKNVSPSCVLPKVKARWIEERHAALALQKRAPDQPTITITAANSAAATDTITSTAPTVTVTGTTTLVQTVVTTPTVTVSKGIAFGIATVTGSKRTLTNTFFVPATTVFKTTTVAATLTITSTTTPAALAASCSKQGGHLA</sequence>
<dbReference type="STRING" id="329885.A0A4U0URH6"/>
<name>A0A4U0URH6_9PEZI</name>
<dbReference type="OrthoDB" id="3937708at2759"/>
<dbReference type="AlphaFoldDB" id="A0A4U0URH6"/>
<dbReference type="Proteomes" id="UP000310066">
    <property type="component" value="Unassembled WGS sequence"/>
</dbReference>